<evidence type="ECO:0000256" key="1">
    <source>
        <dbReference type="ARBA" id="ARBA00010088"/>
    </source>
</evidence>
<dbReference type="InterPro" id="IPR029058">
    <property type="entry name" value="AB_hydrolase_fold"/>
</dbReference>
<feature type="chain" id="PRO_5031279255" evidence="5">
    <location>
        <begin position="46"/>
        <end position="540"/>
    </location>
</feature>
<evidence type="ECO:0000256" key="3">
    <source>
        <dbReference type="ARBA" id="ARBA00022801"/>
    </source>
</evidence>
<evidence type="ECO:0000256" key="5">
    <source>
        <dbReference type="SAM" id="SignalP"/>
    </source>
</evidence>
<dbReference type="Gene3D" id="3.40.50.1820">
    <property type="entry name" value="alpha/beta hydrolase"/>
    <property type="match status" value="1"/>
</dbReference>
<evidence type="ECO:0000313" key="8">
    <source>
        <dbReference type="EMBL" id="MBA9055218.1"/>
    </source>
</evidence>
<dbReference type="InterPro" id="IPR051601">
    <property type="entry name" value="Serine_prot/Carboxylest_S33"/>
</dbReference>
<feature type="signal peptide" evidence="5">
    <location>
        <begin position="1"/>
        <end position="45"/>
    </location>
</feature>
<evidence type="ECO:0000259" key="7">
    <source>
        <dbReference type="Pfam" id="PF08386"/>
    </source>
</evidence>
<sequence>MNRPPTLFDKDEHTVRNGTTRRAFLLAAGLTAACLSSPIPAPALAASGSSGVATAAAPLREYTQQKLHWKPCDAKSPRALRCATLKVPLDYSDPGGRKISLSISRLKATSTTERRGVLLLNPGGPGAPGLQLPAELQFPAEVKRQYDLIGFDPRGAGQSSPVSCGLTAEEQADHPYKAETFTKDVEWARTVAEKCRAKAGDLLPYLITRNSARDMDVIRAVLGEKKISYLGYSYGTYLGAVYMQLFPGRADRFVLDSATDPTRIYRGTFQDMAKGAEQAFTRWAGWTARRDRTYGLGDTPAEVRATYWKLIARADREPITFDGQALTGDDIRADNSTFFHVEAGAERIAALKKAAENGTPAPTPSGTSGTSGTTSTTGTTATSGTSGTSDQAEAPDDNYASIAWSIMCADTRTWSHDPERYRREAIRDKARYPLYGDFASAITPCAFWPRGSEPQTTIDNTVGALITQNEWDPQTPLFAGRAMHHALRGSRMLTVTGGEGHGVLYVPGGNSCADKAGTLYLTTGRLPAEDVTCRATADPA</sequence>
<evidence type="ECO:0000256" key="4">
    <source>
        <dbReference type="SAM" id="MobiDB-lite"/>
    </source>
</evidence>
<dbReference type="EMBL" id="JACJIJ010000002">
    <property type="protein sequence ID" value="MBA9055218.1"/>
    <property type="molecule type" value="Genomic_DNA"/>
</dbReference>
<accession>A0A7W3NR99</accession>
<dbReference type="Proteomes" id="UP000577386">
    <property type="component" value="Unassembled WGS sequence"/>
</dbReference>
<feature type="domain" description="AB hydrolase-1" evidence="6">
    <location>
        <begin position="117"/>
        <end position="288"/>
    </location>
</feature>
<keyword evidence="2 5" id="KW-0732">Signal</keyword>
<dbReference type="GeneID" id="93975680"/>
<name>A0A7W3NR99_STRMR</name>
<dbReference type="InterPro" id="IPR000073">
    <property type="entry name" value="AB_hydrolase_1"/>
</dbReference>
<dbReference type="PROSITE" id="PS51318">
    <property type="entry name" value="TAT"/>
    <property type="match status" value="1"/>
</dbReference>
<dbReference type="AlphaFoldDB" id="A0A7W3NR99"/>
<feature type="compositionally biased region" description="Low complexity" evidence="4">
    <location>
        <begin position="358"/>
        <end position="389"/>
    </location>
</feature>
<keyword evidence="3" id="KW-0378">Hydrolase</keyword>
<feature type="domain" description="Peptidase S33 tripeptidyl aminopeptidase-like C-terminal" evidence="7">
    <location>
        <begin position="433"/>
        <end position="533"/>
    </location>
</feature>
<dbReference type="RefSeq" id="WP_260584338.1">
    <property type="nucleotide sequence ID" value="NZ_BAAAHW010000003.1"/>
</dbReference>
<dbReference type="InterPro" id="IPR006311">
    <property type="entry name" value="TAT_signal"/>
</dbReference>
<evidence type="ECO:0000256" key="2">
    <source>
        <dbReference type="ARBA" id="ARBA00022729"/>
    </source>
</evidence>
<dbReference type="GO" id="GO:0016787">
    <property type="term" value="F:hydrolase activity"/>
    <property type="evidence" value="ECO:0007669"/>
    <property type="project" value="UniProtKB-KW"/>
</dbReference>
<feature type="region of interest" description="Disordered" evidence="4">
    <location>
        <begin position="356"/>
        <end position="394"/>
    </location>
</feature>
<organism evidence="8 9">
    <name type="scientific">Streptomyces murinus</name>
    <dbReference type="NCBI Taxonomy" id="33900"/>
    <lineage>
        <taxon>Bacteria</taxon>
        <taxon>Bacillati</taxon>
        <taxon>Actinomycetota</taxon>
        <taxon>Actinomycetes</taxon>
        <taxon>Kitasatosporales</taxon>
        <taxon>Streptomycetaceae</taxon>
        <taxon>Streptomyces</taxon>
    </lineage>
</organism>
<evidence type="ECO:0000259" key="6">
    <source>
        <dbReference type="Pfam" id="PF00561"/>
    </source>
</evidence>
<protein>
    <submittedName>
        <fullName evidence="8">Pimeloyl-ACP methyl ester carboxylesterase</fullName>
    </submittedName>
</protein>
<evidence type="ECO:0000313" key="9">
    <source>
        <dbReference type="Proteomes" id="UP000577386"/>
    </source>
</evidence>
<comment type="caution">
    <text evidence="8">The sequence shown here is derived from an EMBL/GenBank/DDBJ whole genome shotgun (WGS) entry which is preliminary data.</text>
</comment>
<dbReference type="Pfam" id="PF08386">
    <property type="entry name" value="Abhydrolase_4"/>
    <property type="match status" value="1"/>
</dbReference>
<gene>
    <name evidence="8" type="ORF">HDA42_004396</name>
</gene>
<dbReference type="InterPro" id="IPR013595">
    <property type="entry name" value="Pept_S33_TAP-like_C"/>
</dbReference>
<dbReference type="PANTHER" id="PTHR43248">
    <property type="entry name" value="2-SUCCINYL-6-HYDROXY-2,4-CYCLOHEXADIENE-1-CARBOXYLATE SYNTHASE"/>
    <property type="match status" value="1"/>
</dbReference>
<keyword evidence="9" id="KW-1185">Reference proteome</keyword>
<reference evidence="8 9" key="1">
    <citation type="submission" date="2020-08" db="EMBL/GenBank/DDBJ databases">
        <title>Sequencing the genomes of 1000 actinobacteria strains.</title>
        <authorList>
            <person name="Klenk H.-P."/>
        </authorList>
    </citation>
    <scope>NUCLEOTIDE SEQUENCE [LARGE SCALE GENOMIC DNA]</scope>
    <source>
        <strain evidence="8 9">DSM 41827</strain>
    </source>
</reference>
<dbReference type="SUPFAM" id="SSF53474">
    <property type="entry name" value="alpha/beta-Hydrolases"/>
    <property type="match status" value="1"/>
</dbReference>
<dbReference type="Pfam" id="PF00561">
    <property type="entry name" value="Abhydrolase_1"/>
    <property type="match status" value="1"/>
</dbReference>
<dbReference type="PANTHER" id="PTHR43248:SF29">
    <property type="entry name" value="TRIPEPTIDYL AMINOPEPTIDASE"/>
    <property type="match status" value="1"/>
</dbReference>
<comment type="similarity">
    <text evidence="1">Belongs to the peptidase S33 family.</text>
</comment>
<dbReference type="PROSITE" id="PS51257">
    <property type="entry name" value="PROKAR_LIPOPROTEIN"/>
    <property type="match status" value="1"/>
</dbReference>
<proteinExistence type="inferred from homology"/>